<keyword evidence="16" id="KW-0597">Phosphoprotein</keyword>
<evidence type="ECO:0000256" key="41">
    <source>
        <dbReference type="ARBA" id="ARBA00076143"/>
    </source>
</evidence>
<dbReference type="InterPro" id="IPR014001">
    <property type="entry name" value="Helicase_ATP-bd"/>
</dbReference>
<evidence type="ECO:0000256" key="9">
    <source>
        <dbReference type="ARBA" id="ARBA00004574"/>
    </source>
</evidence>
<evidence type="ECO:0000256" key="36">
    <source>
        <dbReference type="ARBA" id="ARBA00023163"/>
    </source>
</evidence>
<accession>A0A8K1G3J6</accession>
<gene>
    <name evidence="46" type="ORF">HGM15179_016066</name>
</gene>
<dbReference type="OrthoDB" id="5600252at2759"/>
<keyword evidence="27" id="KW-0391">Immunity</keyword>
<dbReference type="FunFam" id="1.20.120.1080:FF:000002">
    <property type="entry name" value="Putative ATP-dependent RNA helicase DHX36"/>
    <property type="match status" value="1"/>
</dbReference>
<keyword evidence="47" id="KW-1185">Reference proteome</keyword>
<dbReference type="GO" id="GO:0043204">
    <property type="term" value="C:perikaryon"/>
    <property type="evidence" value="ECO:0007669"/>
    <property type="project" value="UniProtKB-SubCell"/>
</dbReference>
<evidence type="ECO:0000256" key="38">
    <source>
        <dbReference type="ARBA" id="ARBA00023273"/>
    </source>
</evidence>
<dbReference type="GO" id="GO:0030425">
    <property type="term" value="C:dendrite"/>
    <property type="evidence" value="ECO:0007669"/>
    <property type="project" value="UniProtKB-SubCell"/>
</dbReference>
<evidence type="ECO:0000313" key="46">
    <source>
        <dbReference type="EMBL" id="TRZ11053.1"/>
    </source>
</evidence>
<feature type="compositionally biased region" description="Basic and acidic residues" evidence="43">
    <location>
        <begin position="60"/>
        <end position="73"/>
    </location>
</feature>
<evidence type="ECO:0000256" key="10">
    <source>
        <dbReference type="ARBA" id="ARBA00012552"/>
    </source>
</evidence>
<keyword evidence="21" id="KW-0221">Differentiation</keyword>
<keyword evidence="14" id="KW-0963">Cytoplasm</keyword>
<evidence type="ECO:0000256" key="34">
    <source>
        <dbReference type="ARBA" id="ARBA00023128"/>
    </source>
</evidence>
<evidence type="ECO:0000256" key="6">
    <source>
        <dbReference type="ARBA" id="ARBA00004484"/>
    </source>
</evidence>
<evidence type="ECO:0000256" key="11">
    <source>
        <dbReference type="ARBA" id="ARBA00022448"/>
    </source>
</evidence>
<evidence type="ECO:0000256" key="17">
    <source>
        <dbReference type="ARBA" id="ARBA00022588"/>
    </source>
</evidence>
<keyword evidence="36" id="KW-0804">Transcription</keyword>
<dbReference type="InterPro" id="IPR011545">
    <property type="entry name" value="DEAD/DEAH_box_helicase_dom"/>
</dbReference>
<evidence type="ECO:0000256" key="4">
    <source>
        <dbReference type="ARBA" id="ARBA00004279"/>
    </source>
</evidence>
<dbReference type="GO" id="GO:0016607">
    <property type="term" value="C:nuclear speck"/>
    <property type="evidence" value="ECO:0007669"/>
    <property type="project" value="UniProtKB-SubCell"/>
</dbReference>
<dbReference type="AlphaFoldDB" id="A0A8K1G3J6"/>
<comment type="subcellular location">
    <subcellularLocation>
        <location evidence="7">Cell projection</location>
        <location evidence="7">Axon</location>
    </subcellularLocation>
    <subcellularLocation>
        <location evidence="4">Cell projection</location>
        <location evidence="4">Dendrite</location>
    </subcellularLocation>
    <subcellularLocation>
        <location evidence="9">Chromosome</location>
        <location evidence="9">Telomere</location>
    </subcellularLocation>
    <subcellularLocation>
        <location evidence="3">Cytoplasm</location>
        <location evidence="3">Stress granule</location>
    </subcellularLocation>
    <subcellularLocation>
        <location evidence="8">Cytoplasm</location>
        <location evidence="8">Cytosol</location>
    </subcellularLocation>
    <subcellularLocation>
        <location evidence="2">Mitochondrion</location>
    </subcellularLocation>
    <subcellularLocation>
        <location evidence="5">Nucleus speckle</location>
    </subcellularLocation>
    <subcellularLocation>
        <location evidence="6">Perikaryon</location>
    </subcellularLocation>
</comment>
<dbReference type="SMART" id="SM00847">
    <property type="entry name" value="HA2"/>
    <property type="match status" value="1"/>
</dbReference>
<dbReference type="EMBL" id="SWJQ01000767">
    <property type="protein sequence ID" value="TRZ11053.1"/>
    <property type="molecule type" value="Genomic_DNA"/>
</dbReference>
<evidence type="ECO:0000256" key="31">
    <source>
        <dbReference type="ARBA" id="ARBA00023015"/>
    </source>
</evidence>
<evidence type="ECO:0000256" key="12">
    <source>
        <dbReference type="ARBA" id="ARBA00022454"/>
    </source>
</evidence>
<evidence type="ECO:0000256" key="39">
    <source>
        <dbReference type="ARBA" id="ARBA00047984"/>
    </source>
</evidence>
<keyword evidence="25" id="KW-0460">Magnesium</keyword>
<evidence type="ECO:0000256" key="16">
    <source>
        <dbReference type="ARBA" id="ARBA00022553"/>
    </source>
</evidence>
<keyword evidence="24" id="KW-0067">ATP-binding</keyword>
<evidence type="ECO:0000313" key="47">
    <source>
        <dbReference type="Proteomes" id="UP000796761"/>
    </source>
</evidence>
<keyword evidence="32" id="KW-0051">Antiviral defense</keyword>
<evidence type="ECO:0000256" key="2">
    <source>
        <dbReference type="ARBA" id="ARBA00004173"/>
    </source>
</evidence>
<evidence type="ECO:0000256" key="1">
    <source>
        <dbReference type="ARBA" id="ARBA00001946"/>
    </source>
</evidence>
<comment type="catalytic activity">
    <reaction evidence="39">
        <text>ATP + H2O = ADP + phosphate + H(+)</text>
        <dbReference type="Rhea" id="RHEA:13065"/>
        <dbReference type="ChEBI" id="CHEBI:15377"/>
        <dbReference type="ChEBI" id="CHEBI:15378"/>
        <dbReference type="ChEBI" id="CHEBI:30616"/>
        <dbReference type="ChEBI" id="CHEBI:43474"/>
        <dbReference type="ChEBI" id="CHEBI:456216"/>
        <dbReference type="EC" id="3.6.4.13"/>
    </reaction>
</comment>
<evidence type="ECO:0000256" key="15">
    <source>
        <dbReference type="ARBA" id="ARBA00022491"/>
    </source>
</evidence>
<evidence type="ECO:0000256" key="25">
    <source>
        <dbReference type="ARBA" id="ARBA00022842"/>
    </source>
</evidence>
<keyword evidence="34" id="KW-0496">Mitochondrion</keyword>
<keyword evidence="30" id="KW-0007">Acetylation</keyword>
<keyword evidence="33" id="KW-0238">DNA-binding</keyword>
<evidence type="ECO:0000256" key="43">
    <source>
        <dbReference type="SAM" id="MobiDB-lite"/>
    </source>
</evidence>
<evidence type="ECO:0000256" key="22">
    <source>
        <dbReference type="ARBA" id="ARBA00022801"/>
    </source>
</evidence>
<protein>
    <recommendedName>
        <fullName evidence="40">ATP-dependent DNA/RNA helicase DHX36</fullName>
        <ecNumber evidence="10">3.6.4.13</ecNumber>
    </recommendedName>
    <alternativeName>
        <fullName evidence="42">DEAD/H box polypeptide 36</fullName>
    </alternativeName>
    <alternativeName>
        <fullName evidence="41">MLE-like protein 1</fullName>
    </alternativeName>
</protein>
<evidence type="ECO:0000256" key="14">
    <source>
        <dbReference type="ARBA" id="ARBA00022490"/>
    </source>
</evidence>
<keyword evidence="23" id="KW-0347">Helicase</keyword>
<dbReference type="GO" id="GO:0051880">
    <property type="term" value="F:G-quadruplex DNA binding"/>
    <property type="evidence" value="ECO:0007669"/>
    <property type="project" value="TreeGrafter"/>
</dbReference>
<dbReference type="GO" id="GO:0005739">
    <property type="term" value="C:mitochondrion"/>
    <property type="evidence" value="ECO:0007669"/>
    <property type="project" value="UniProtKB-SubCell"/>
</dbReference>
<reference evidence="46" key="1">
    <citation type="submission" date="2019-04" db="EMBL/GenBank/DDBJ databases">
        <title>Genome assembly of Zosterops borbonicus 15179.</title>
        <authorList>
            <person name="Leroy T."/>
            <person name="Anselmetti Y."/>
            <person name="Tilak M.-K."/>
            <person name="Nabholz B."/>
        </authorList>
    </citation>
    <scope>NUCLEOTIDE SEQUENCE</scope>
    <source>
        <strain evidence="46">HGM_15179</strain>
        <tissue evidence="46">Muscle</tissue>
    </source>
</reference>
<dbReference type="PROSITE" id="PS51192">
    <property type="entry name" value="HELICASE_ATP_BIND_1"/>
    <property type="match status" value="1"/>
</dbReference>
<evidence type="ECO:0000256" key="26">
    <source>
        <dbReference type="ARBA" id="ARBA00022845"/>
    </source>
</evidence>
<evidence type="ECO:0000256" key="42">
    <source>
        <dbReference type="ARBA" id="ARBA00083335"/>
    </source>
</evidence>
<dbReference type="SMART" id="SM00490">
    <property type="entry name" value="HELICc"/>
    <property type="match status" value="1"/>
</dbReference>
<dbReference type="PANTHER" id="PTHR18934:SF237">
    <property type="entry name" value="ATP-DEPENDENT DNA_RNA HELICASE DHX36"/>
    <property type="match status" value="1"/>
</dbReference>
<keyword evidence="12" id="KW-0158">Chromosome</keyword>
<dbReference type="CDD" id="cd18791">
    <property type="entry name" value="SF2_C_RHA"/>
    <property type="match status" value="1"/>
</dbReference>
<dbReference type="SUPFAM" id="SSF52540">
    <property type="entry name" value="P-loop containing nucleoside triphosphate hydrolases"/>
    <property type="match status" value="1"/>
</dbReference>
<dbReference type="InterPro" id="IPR027417">
    <property type="entry name" value="P-loop_NTPase"/>
</dbReference>
<evidence type="ECO:0000256" key="21">
    <source>
        <dbReference type="ARBA" id="ARBA00022782"/>
    </source>
</evidence>
<comment type="cofactor">
    <cofactor evidence="1">
        <name>Mg(2+)</name>
        <dbReference type="ChEBI" id="CHEBI:18420"/>
    </cofactor>
</comment>
<evidence type="ECO:0000256" key="37">
    <source>
        <dbReference type="ARBA" id="ARBA00023242"/>
    </source>
</evidence>
<dbReference type="Gene3D" id="3.40.50.300">
    <property type="entry name" value="P-loop containing nucleotide triphosphate hydrolases"/>
    <property type="match status" value="2"/>
</dbReference>
<evidence type="ECO:0000256" key="40">
    <source>
        <dbReference type="ARBA" id="ARBA00069921"/>
    </source>
</evidence>
<evidence type="ECO:0000259" key="44">
    <source>
        <dbReference type="PROSITE" id="PS51192"/>
    </source>
</evidence>
<evidence type="ECO:0000256" key="27">
    <source>
        <dbReference type="ARBA" id="ARBA00022859"/>
    </source>
</evidence>
<dbReference type="InterPro" id="IPR002464">
    <property type="entry name" value="DNA/RNA_helicase_DEAH_CS"/>
</dbReference>
<dbReference type="PANTHER" id="PTHR18934">
    <property type="entry name" value="ATP-DEPENDENT RNA HELICASE"/>
    <property type="match status" value="1"/>
</dbReference>
<dbReference type="PROSITE" id="PS00690">
    <property type="entry name" value="DEAH_ATP_HELICASE"/>
    <property type="match status" value="1"/>
</dbReference>
<feature type="compositionally biased region" description="Basic and acidic residues" evidence="43">
    <location>
        <begin position="116"/>
        <end position="130"/>
    </location>
</feature>
<dbReference type="GO" id="GO:0010494">
    <property type="term" value="C:cytoplasmic stress granule"/>
    <property type="evidence" value="ECO:0007669"/>
    <property type="project" value="UniProtKB-SubCell"/>
</dbReference>
<evidence type="ECO:0000256" key="35">
    <source>
        <dbReference type="ARBA" id="ARBA00023159"/>
    </source>
</evidence>
<proteinExistence type="predicted"/>
<feature type="domain" description="Helicase ATP-binding" evidence="44">
    <location>
        <begin position="192"/>
        <end position="362"/>
    </location>
</feature>
<dbReference type="InterPro" id="IPR011709">
    <property type="entry name" value="DEAD-box_helicase_OB_fold"/>
</dbReference>
<evidence type="ECO:0000256" key="29">
    <source>
        <dbReference type="ARBA" id="ARBA00022895"/>
    </source>
</evidence>
<organism evidence="46 47">
    <name type="scientific">Zosterops borbonicus</name>
    <dbReference type="NCBI Taxonomy" id="364589"/>
    <lineage>
        <taxon>Eukaryota</taxon>
        <taxon>Metazoa</taxon>
        <taxon>Chordata</taxon>
        <taxon>Craniata</taxon>
        <taxon>Vertebrata</taxon>
        <taxon>Euteleostomi</taxon>
        <taxon>Archelosauria</taxon>
        <taxon>Archosauria</taxon>
        <taxon>Dinosauria</taxon>
        <taxon>Saurischia</taxon>
        <taxon>Theropoda</taxon>
        <taxon>Coelurosauria</taxon>
        <taxon>Aves</taxon>
        <taxon>Neognathae</taxon>
        <taxon>Neoaves</taxon>
        <taxon>Telluraves</taxon>
        <taxon>Australaves</taxon>
        <taxon>Passeriformes</taxon>
        <taxon>Sylvioidea</taxon>
        <taxon>Zosteropidae</taxon>
        <taxon>Zosterops</taxon>
    </lineage>
</organism>
<dbReference type="SMART" id="SM00487">
    <property type="entry name" value="DEXDc"/>
    <property type="match status" value="1"/>
</dbReference>
<dbReference type="GO" id="GO:0003678">
    <property type="term" value="F:DNA helicase activity"/>
    <property type="evidence" value="ECO:0007669"/>
    <property type="project" value="TreeGrafter"/>
</dbReference>
<dbReference type="GO" id="GO:0051607">
    <property type="term" value="P:defense response to virus"/>
    <property type="evidence" value="ECO:0007669"/>
    <property type="project" value="UniProtKB-KW"/>
</dbReference>
<evidence type="ECO:0000259" key="45">
    <source>
        <dbReference type="PROSITE" id="PS51194"/>
    </source>
</evidence>
<dbReference type="Pfam" id="PF04408">
    <property type="entry name" value="WHD_HA2"/>
    <property type="match status" value="1"/>
</dbReference>
<dbReference type="InterPro" id="IPR048333">
    <property type="entry name" value="HA2_WH"/>
</dbReference>
<dbReference type="GO" id="GO:0030154">
    <property type="term" value="P:cell differentiation"/>
    <property type="evidence" value="ECO:0007669"/>
    <property type="project" value="UniProtKB-KW"/>
</dbReference>
<dbReference type="FunFam" id="3.40.50.300:FF:000739">
    <property type="entry name" value="Putative ATP-dependent RNA helicase DHX36"/>
    <property type="match status" value="1"/>
</dbReference>
<evidence type="ECO:0000256" key="19">
    <source>
        <dbReference type="ARBA" id="ARBA00022737"/>
    </source>
</evidence>
<evidence type="ECO:0000256" key="23">
    <source>
        <dbReference type="ARBA" id="ARBA00022806"/>
    </source>
</evidence>
<evidence type="ECO:0000256" key="18">
    <source>
        <dbReference type="ARBA" id="ARBA00022723"/>
    </source>
</evidence>
<dbReference type="GO" id="GO:0003724">
    <property type="term" value="F:RNA helicase activity"/>
    <property type="evidence" value="ECO:0007669"/>
    <property type="project" value="UniProtKB-EC"/>
</dbReference>
<evidence type="ECO:0000256" key="24">
    <source>
        <dbReference type="ARBA" id="ARBA00022840"/>
    </source>
</evidence>
<dbReference type="Pfam" id="PF07717">
    <property type="entry name" value="OB_NTP_bind"/>
    <property type="match status" value="1"/>
</dbReference>
<keyword evidence="20" id="KW-0547">Nucleotide-binding</keyword>
<keyword evidence="19" id="KW-0677">Repeat</keyword>
<dbReference type="Pfam" id="PF26026">
    <property type="entry name" value="RNA_hel_CTD"/>
    <property type="match status" value="1"/>
</dbReference>
<dbReference type="FunFam" id="3.40.50.300:FF:000670">
    <property type="entry name" value="Putative ATP-dependent RNA helicase DHX36"/>
    <property type="match status" value="1"/>
</dbReference>
<dbReference type="Gene3D" id="1.20.120.1080">
    <property type="match status" value="1"/>
</dbReference>
<feature type="domain" description="Helicase C-terminal" evidence="45">
    <location>
        <begin position="452"/>
        <end position="622"/>
    </location>
</feature>
<dbReference type="InterPro" id="IPR001650">
    <property type="entry name" value="Helicase_C-like"/>
</dbReference>
<feature type="compositionally biased region" description="Low complexity" evidence="43">
    <location>
        <begin position="22"/>
        <end position="31"/>
    </location>
</feature>
<dbReference type="Proteomes" id="UP000796761">
    <property type="component" value="Unassembled WGS sequence"/>
</dbReference>
<dbReference type="Pfam" id="PF21010">
    <property type="entry name" value="HA2_C"/>
    <property type="match status" value="1"/>
</dbReference>
<comment type="caution">
    <text evidence="46">The sequence shown here is derived from an EMBL/GenBank/DDBJ whole genome shotgun (WGS) entry which is preliminary data.</text>
</comment>
<evidence type="ECO:0000256" key="20">
    <source>
        <dbReference type="ARBA" id="ARBA00022741"/>
    </source>
</evidence>
<dbReference type="GO" id="GO:0005524">
    <property type="term" value="F:ATP binding"/>
    <property type="evidence" value="ECO:0007669"/>
    <property type="project" value="UniProtKB-KW"/>
</dbReference>
<dbReference type="PROSITE" id="PS51194">
    <property type="entry name" value="HELICASE_CTER"/>
    <property type="match status" value="1"/>
</dbReference>
<dbReference type="GO" id="GO:0016787">
    <property type="term" value="F:hydrolase activity"/>
    <property type="evidence" value="ECO:0007669"/>
    <property type="project" value="UniProtKB-KW"/>
</dbReference>
<keyword evidence="29" id="KW-0779">Telomere</keyword>
<evidence type="ECO:0000256" key="5">
    <source>
        <dbReference type="ARBA" id="ARBA00004324"/>
    </source>
</evidence>
<dbReference type="GO" id="GO:0006417">
    <property type="term" value="P:regulation of translation"/>
    <property type="evidence" value="ECO:0007669"/>
    <property type="project" value="UniProtKB-KW"/>
</dbReference>
<dbReference type="Pfam" id="PF00271">
    <property type="entry name" value="Helicase_C"/>
    <property type="match status" value="1"/>
</dbReference>
<evidence type="ECO:0000256" key="3">
    <source>
        <dbReference type="ARBA" id="ARBA00004210"/>
    </source>
</evidence>
<sequence length="983" mass="112097">MSYEQRRDWGRGRGRGRGGDGASDCAASSSAGGPGGRGRHPSHLKGREIGLWYARKQGQKNRDADRQQRAVVRMDERREEQIVQLLNSVQTKNDKEQEAMSWWSGDEEGPAPEQPAKVKPDAEKAPVRPRPTWEKTSLDLDVEYLCEKTEQDANLDEQLKEELMKKRSDPRYIEMQRFREQLPSYGMREELVRLINNNRVTVISGETGCGKTTQVTQFILDDHIERGCGSACRIVCTQPRRISAISVAERVAAERAEGCGNGRSTGYQIRLQSRLPRKQGSILYCTTGIVLQWLQSDKHLSSISHVVLDEIHERNLQSDVLMSIIKDLLNVRLDLKVILMSATLNAEKFSEYFDHCPMIHIPGFTFPVQEYLLEDVIEKLRYTPEKTDRRLHWRKGFMQGHVSRPEKEKKEEIYRQQWPAYLRQLHGRYSASTVDALEMMDDDKVDLDLVAALIRHIVLQEEDGAILVFLPGWDNISTLHEILTSQVMFKSDRFIIIPLHSLMPTVNQTQVFKKTPPGVRKIVIATNIAETSITIDDVVFVIDGGKIKETHFDTQNNISTMAAEWVSKANAKQRKGRAGRVQPGHCYHLYNGLRASLLDDYQLPEILRTPLEELCLQIKILKLGGIAYFLSKLMDPPSREAVMLAINHLMELNALDRQEELTPLGVHLARLPVEPHIGKMILFGALFCCLDPVLTIAASLSFKDPFVIPLGKEKIADARRKELSKNSKSDHLTVVNAFTGWEEARSSGFRNEKDYCWEYFLSSNTMQMLHNMKGQFAEHLLAAGFVNSRNPKDPKSNTNSGNEKLLKAVICAGLYPKVAKIRPSFSKKRKMVKVCTKTDGSVNIHPKSVNVEETEFHYNWLVYHLKMRTSSIYLYDCTEVSPYCLLFFGGDISIQKDKDQETIAVDEWIVFQSPEKIANLVKKLRQELDDLLQEKIENPHPVDWKDIKSRDTAVLTAIIDLITTQENEAVRNFAPRFQGERYS</sequence>
<dbReference type="Pfam" id="PF00270">
    <property type="entry name" value="DEAD"/>
    <property type="match status" value="1"/>
</dbReference>
<keyword evidence="28" id="KW-0694">RNA-binding</keyword>
<feature type="region of interest" description="Disordered" evidence="43">
    <location>
        <begin position="85"/>
        <end position="130"/>
    </location>
</feature>
<dbReference type="GO" id="GO:0000781">
    <property type="term" value="C:chromosome, telomeric region"/>
    <property type="evidence" value="ECO:0007669"/>
    <property type="project" value="UniProtKB-SubCell"/>
</dbReference>
<evidence type="ECO:0000256" key="28">
    <source>
        <dbReference type="ARBA" id="ARBA00022884"/>
    </source>
</evidence>
<keyword evidence="17" id="KW-0399">Innate immunity</keyword>
<evidence type="ECO:0000256" key="13">
    <source>
        <dbReference type="ARBA" id="ARBA00022473"/>
    </source>
</evidence>
<feature type="compositionally biased region" description="Basic and acidic residues" evidence="43">
    <location>
        <begin position="1"/>
        <end position="11"/>
    </location>
</feature>
<keyword evidence="37" id="KW-0539">Nucleus</keyword>
<dbReference type="InterPro" id="IPR059023">
    <property type="entry name" value="RNA_hel_CTD"/>
</dbReference>
<dbReference type="GO" id="GO:0030424">
    <property type="term" value="C:axon"/>
    <property type="evidence" value="ECO:0007669"/>
    <property type="project" value="UniProtKB-SubCell"/>
</dbReference>
<name>A0A8K1G3J6_9PASS</name>
<keyword evidence="26" id="KW-0810">Translation regulation</keyword>
<dbReference type="EC" id="3.6.4.13" evidence="10"/>
<feature type="region of interest" description="Disordered" evidence="43">
    <location>
        <begin position="1"/>
        <end position="73"/>
    </location>
</feature>
<dbReference type="CDD" id="cd17981">
    <property type="entry name" value="DEXHc_DHX36"/>
    <property type="match status" value="1"/>
</dbReference>
<dbReference type="GO" id="GO:0046872">
    <property type="term" value="F:metal ion binding"/>
    <property type="evidence" value="ECO:0007669"/>
    <property type="project" value="UniProtKB-KW"/>
</dbReference>
<keyword evidence="22" id="KW-0378">Hydrolase</keyword>
<evidence type="ECO:0000256" key="33">
    <source>
        <dbReference type="ARBA" id="ARBA00023125"/>
    </source>
</evidence>
<keyword evidence="31" id="KW-0805">Transcription regulation</keyword>
<dbReference type="GO" id="GO:0002151">
    <property type="term" value="F:G-quadruplex RNA binding"/>
    <property type="evidence" value="ECO:0007669"/>
    <property type="project" value="TreeGrafter"/>
</dbReference>
<dbReference type="GO" id="GO:0005829">
    <property type="term" value="C:cytosol"/>
    <property type="evidence" value="ECO:0007669"/>
    <property type="project" value="UniProtKB-SubCell"/>
</dbReference>
<dbReference type="GO" id="GO:0045087">
    <property type="term" value="P:innate immune response"/>
    <property type="evidence" value="ECO:0007669"/>
    <property type="project" value="UniProtKB-KW"/>
</dbReference>
<evidence type="ECO:0000256" key="30">
    <source>
        <dbReference type="ARBA" id="ARBA00022990"/>
    </source>
</evidence>
<keyword evidence="15" id="KW-0678">Repressor</keyword>
<keyword evidence="38" id="KW-0966">Cell projection</keyword>
<evidence type="ECO:0000256" key="7">
    <source>
        <dbReference type="ARBA" id="ARBA00004489"/>
    </source>
</evidence>
<keyword evidence="18" id="KW-0479">Metal-binding</keyword>
<keyword evidence="13" id="KW-0217">Developmental protein</keyword>
<keyword evidence="11" id="KW-0813">Transport</keyword>
<evidence type="ECO:0000256" key="32">
    <source>
        <dbReference type="ARBA" id="ARBA00023118"/>
    </source>
</evidence>
<evidence type="ECO:0000256" key="8">
    <source>
        <dbReference type="ARBA" id="ARBA00004514"/>
    </source>
</evidence>
<dbReference type="InterPro" id="IPR007502">
    <property type="entry name" value="Helicase-assoc_dom"/>
</dbReference>
<keyword evidence="35" id="KW-0010">Activator</keyword>